<keyword evidence="4" id="KW-0238">DNA-binding</keyword>
<dbReference type="RefSeq" id="WP_005038531.1">
    <property type="nucleotide sequence ID" value="NZ_AOME01000002.1"/>
</dbReference>
<comment type="similarity">
    <text evidence="1">In the C-terminal section; belongs to the transposase 35 family.</text>
</comment>
<protein>
    <submittedName>
        <fullName evidence="9">IS1341-type transposase</fullName>
    </submittedName>
</protein>
<evidence type="ECO:0000256" key="4">
    <source>
        <dbReference type="ARBA" id="ARBA00023125"/>
    </source>
</evidence>
<proteinExistence type="inferred from homology"/>
<evidence type="ECO:0000256" key="3">
    <source>
        <dbReference type="ARBA" id="ARBA00022578"/>
    </source>
</evidence>
<evidence type="ECO:0000256" key="6">
    <source>
        <dbReference type="SAM" id="MobiDB-lite"/>
    </source>
</evidence>
<comment type="similarity">
    <text evidence="2">In the N-terminal section; belongs to the transposase 2 family.</text>
</comment>
<evidence type="ECO:0000256" key="5">
    <source>
        <dbReference type="ARBA" id="ARBA00023172"/>
    </source>
</evidence>
<dbReference type="GO" id="GO:0003677">
    <property type="term" value="F:DNA binding"/>
    <property type="evidence" value="ECO:0007669"/>
    <property type="project" value="UniProtKB-KW"/>
</dbReference>
<dbReference type="InterPro" id="IPR001959">
    <property type="entry name" value="Transposase"/>
</dbReference>
<dbReference type="InterPro" id="IPR010095">
    <property type="entry name" value="Cas12f1-like_TNB"/>
</dbReference>
<reference evidence="9 10" key="1">
    <citation type="journal article" date="2014" name="PLoS Genet.">
        <title>Phylogenetically driven sequencing of extremely halophilic archaea reveals strategies for static and dynamic osmo-response.</title>
        <authorList>
            <person name="Becker E.A."/>
            <person name="Seitzer P.M."/>
            <person name="Tritt A."/>
            <person name="Larsen D."/>
            <person name="Krusor M."/>
            <person name="Yao A.I."/>
            <person name="Wu D."/>
            <person name="Madern D."/>
            <person name="Eisen J.A."/>
            <person name="Darling A.E."/>
            <person name="Facciotti M.T."/>
        </authorList>
    </citation>
    <scope>NUCLEOTIDE SEQUENCE [LARGE SCALE GENOMIC DNA]</scope>
    <source>
        <strain evidence="9 10">DSM 8989</strain>
    </source>
</reference>
<evidence type="ECO:0000313" key="9">
    <source>
        <dbReference type="EMBL" id="EMA55867.1"/>
    </source>
</evidence>
<accession>M0ND07</accession>
<dbReference type="InterPro" id="IPR051399">
    <property type="entry name" value="RNA-guided_DNA_endo/Transpos"/>
</dbReference>
<dbReference type="STRING" id="1227456.C450_00045"/>
<dbReference type="OrthoDB" id="33505at2157"/>
<feature type="region of interest" description="Disordered" evidence="6">
    <location>
        <begin position="385"/>
        <end position="412"/>
    </location>
</feature>
<comment type="caution">
    <text evidence="9">The sequence shown here is derived from an EMBL/GenBank/DDBJ whole genome shotgun (WGS) entry which is preliminary data.</text>
</comment>
<feature type="compositionally biased region" description="Basic and acidic residues" evidence="6">
    <location>
        <begin position="80"/>
        <end position="94"/>
    </location>
</feature>
<keyword evidence="3" id="KW-0815">Transposition</keyword>
<dbReference type="EMBL" id="AOME01000002">
    <property type="protein sequence ID" value="EMA55867.1"/>
    <property type="molecule type" value="Genomic_DNA"/>
</dbReference>
<evidence type="ECO:0000256" key="1">
    <source>
        <dbReference type="ARBA" id="ARBA00008761"/>
    </source>
</evidence>
<dbReference type="GO" id="GO:0032196">
    <property type="term" value="P:transposition"/>
    <property type="evidence" value="ECO:0007669"/>
    <property type="project" value="UniProtKB-KW"/>
</dbReference>
<name>M0ND07_9EURY</name>
<organism evidence="9 10">
    <name type="scientific">Halococcus salifodinae DSM 8989</name>
    <dbReference type="NCBI Taxonomy" id="1227456"/>
    <lineage>
        <taxon>Archaea</taxon>
        <taxon>Methanobacteriati</taxon>
        <taxon>Methanobacteriota</taxon>
        <taxon>Stenosarchaea group</taxon>
        <taxon>Halobacteria</taxon>
        <taxon>Halobacteriales</taxon>
        <taxon>Halococcaceae</taxon>
        <taxon>Halococcus</taxon>
    </lineage>
</organism>
<evidence type="ECO:0000259" key="8">
    <source>
        <dbReference type="Pfam" id="PF07282"/>
    </source>
</evidence>
<keyword evidence="5" id="KW-0233">DNA recombination</keyword>
<feature type="region of interest" description="Disordered" evidence="6">
    <location>
        <begin position="73"/>
        <end position="95"/>
    </location>
</feature>
<dbReference type="AlphaFoldDB" id="M0ND07"/>
<sequence>MDLTLRCRAYPDEETASVAWEHIDILRQIRNQAIRHYYRSPHDDRPTEYDQHAKLPEWKRRWPVFKKPSAHAAQQAVSQIHKDHETQKGRRESGYKTGRLKWQGRGEFRSVSYNQPSRYDVDHNTGEDGWLRLRLEKIGWIQVRAHRAVPETDDVKRVVLKKERTGEWFVTFVVEADEPEKPDLSNLTADECVGIDLGILSYIHTSDDLAVGCLDLTDSYDRYARAQRSLDRKGHGSANWEKQRQKVARAKRHIKRKVLDFQHKLSTWLVTEYDFIAVEDLDVKPMLETSQSAKNKQDAAWSRFIRLLDYKAKLHGVHVISVEPRNTTKACNQCGVKTSKPLWVREHSCPACGHEEDRDLNAAKNVLDKALAESGVPFVRTTNTLHVGPGRSESTPVQTALPPFTDGGSGVCRHSHRVDAKRVVEAGSPDP</sequence>
<dbReference type="NCBIfam" id="TIGR01766">
    <property type="entry name" value="IS200/IS605 family accessory protein TnpB-like domain"/>
    <property type="match status" value="1"/>
</dbReference>
<dbReference type="Proteomes" id="UP000011625">
    <property type="component" value="Unassembled WGS sequence"/>
</dbReference>
<evidence type="ECO:0000256" key="2">
    <source>
        <dbReference type="ARBA" id="ARBA00011044"/>
    </source>
</evidence>
<dbReference type="PANTHER" id="PTHR30405">
    <property type="entry name" value="TRANSPOSASE"/>
    <property type="match status" value="1"/>
</dbReference>
<feature type="domain" description="Cas12f1-like TNB" evidence="8">
    <location>
        <begin position="301"/>
        <end position="366"/>
    </location>
</feature>
<evidence type="ECO:0000313" key="10">
    <source>
        <dbReference type="Proteomes" id="UP000011625"/>
    </source>
</evidence>
<dbReference type="Pfam" id="PF01385">
    <property type="entry name" value="OrfB_IS605"/>
    <property type="match status" value="1"/>
</dbReference>
<feature type="domain" description="Probable transposase IS891/IS1136/IS1341" evidence="7">
    <location>
        <begin position="184"/>
        <end position="288"/>
    </location>
</feature>
<gene>
    <name evidence="9" type="ORF">C450_00045</name>
</gene>
<dbReference type="Pfam" id="PF07282">
    <property type="entry name" value="Cas12f1-like_TNB"/>
    <property type="match status" value="1"/>
</dbReference>
<keyword evidence="10" id="KW-1185">Reference proteome</keyword>
<evidence type="ECO:0000259" key="7">
    <source>
        <dbReference type="Pfam" id="PF01385"/>
    </source>
</evidence>
<dbReference type="GO" id="GO:0006310">
    <property type="term" value="P:DNA recombination"/>
    <property type="evidence" value="ECO:0007669"/>
    <property type="project" value="UniProtKB-KW"/>
</dbReference>
<dbReference type="PATRIC" id="fig|1227456.3.peg.8"/>
<dbReference type="PANTHER" id="PTHR30405:SF11">
    <property type="entry name" value="RNA-GUIDED DNA ENDONUCLEASE RV2885C-RELATED"/>
    <property type="match status" value="1"/>
</dbReference>
<dbReference type="NCBIfam" id="NF040570">
    <property type="entry name" value="guided_TnpB"/>
    <property type="match status" value="1"/>
</dbReference>